<reference evidence="1" key="1">
    <citation type="submission" date="2023-04" db="EMBL/GenBank/DDBJ databases">
        <authorList>
            <person name="Vijverberg K."/>
            <person name="Xiong W."/>
            <person name="Schranz E."/>
        </authorList>
    </citation>
    <scope>NUCLEOTIDE SEQUENCE</scope>
</reference>
<name>A0AA36E5G9_LACSI</name>
<accession>A0AA36E5G9</accession>
<protein>
    <submittedName>
        <fullName evidence="1">Uncharacterized protein</fullName>
    </submittedName>
</protein>
<gene>
    <name evidence="1" type="ORF">LSALG_LOCUS23355</name>
</gene>
<evidence type="ECO:0000313" key="1">
    <source>
        <dbReference type="EMBL" id="CAI9283781.1"/>
    </source>
</evidence>
<organism evidence="1 2">
    <name type="scientific">Lactuca saligna</name>
    <name type="common">Willowleaf lettuce</name>
    <dbReference type="NCBI Taxonomy" id="75948"/>
    <lineage>
        <taxon>Eukaryota</taxon>
        <taxon>Viridiplantae</taxon>
        <taxon>Streptophyta</taxon>
        <taxon>Embryophyta</taxon>
        <taxon>Tracheophyta</taxon>
        <taxon>Spermatophyta</taxon>
        <taxon>Magnoliopsida</taxon>
        <taxon>eudicotyledons</taxon>
        <taxon>Gunneridae</taxon>
        <taxon>Pentapetalae</taxon>
        <taxon>asterids</taxon>
        <taxon>campanulids</taxon>
        <taxon>Asterales</taxon>
        <taxon>Asteraceae</taxon>
        <taxon>Cichorioideae</taxon>
        <taxon>Cichorieae</taxon>
        <taxon>Lactucinae</taxon>
        <taxon>Lactuca</taxon>
    </lineage>
</organism>
<proteinExistence type="predicted"/>
<dbReference type="Proteomes" id="UP001177003">
    <property type="component" value="Chromosome 5"/>
</dbReference>
<keyword evidence="2" id="KW-1185">Reference proteome</keyword>
<dbReference type="AlphaFoldDB" id="A0AA36E5G9"/>
<dbReference type="EMBL" id="OX465081">
    <property type="protein sequence ID" value="CAI9283781.1"/>
    <property type="molecule type" value="Genomic_DNA"/>
</dbReference>
<sequence>MFFPKWKAPRVGPSLPLGGHPALKGTDRREVPSGLTYQAHHALGRSLASQSSVISTEANFKLLGDAYSLSSADEVDFPLLGSMIYYLPPGKVGIYLKTLDVGLCLPLSDFQEEIM</sequence>
<evidence type="ECO:0000313" key="2">
    <source>
        <dbReference type="Proteomes" id="UP001177003"/>
    </source>
</evidence>